<accession>A0A9D3VVB0</accession>
<evidence type="ECO:0000313" key="2">
    <source>
        <dbReference type="Proteomes" id="UP000828251"/>
    </source>
</evidence>
<protein>
    <submittedName>
        <fullName evidence="1">Uncharacterized protein</fullName>
    </submittedName>
</protein>
<proteinExistence type="predicted"/>
<dbReference type="OrthoDB" id="10420187at2759"/>
<organism evidence="1 2">
    <name type="scientific">Gossypium stocksii</name>
    <dbReference type="NCBI Taxonomy" id="47602"/>
    <lineage>
        <taxon>Eukaryota</taxon>
        <taxon>Viridiplantae</taxon>
        <taxon>Streptophyta</taxon>
        <taxon>Embryophyta</taxon>
        <taxon>Tracheophyta</taxon>
        <taxon>Spermatophyta</taxon>
        <taxon>Magnoliopsida</taxon>
        <taxon>eudicotyledons</taxon>
        <taxon>Gunneridae</taxon>
        <taxon>Pentapetalae</taxon>
        <taxon>rosids</taxon>
        <taxon>malvids</taxon>
        <taxon>Malvales</taxon>
        <taxon>Malvaceae</taxon>
        <taxon>Malvoideae</taxon>
        <taxon>Gossypium</taxon>
    </lineage>
</organism>
<dbReference type="EMBL" id="JAIQCV010000005">
    <property type="protein sequence ID" value="KAH1097800.1"/>
    <property type="molecule type" value="Genomic_DNA"/>
</dbReference>
<dbReference type="Proteomes" id="UP000828251">
    <property type="component" value="Unassembled WGS sequence"/>
</dbReference>
<keyword evidence="2" id="KW-1185">Reference proteome</keyword>
<evidence type="ECO:0000313" key="1">
    <source>
        <dbReference type="EMBL" id="KAH1097800.1"/>
    </source>
</evidence>
<dbReference type="AlphaFoldDB" id="A0A9D3VVB0"/>
<reference evidence="1 2" key="1">
    <citation type="journal article" date="2021" name="Plant Biotechnol. J.">
        <title>Multi-omics assisted identification of the key and species-specific regulatory components of drought-tolerant mechanisms in Gossypium stocksii.</title>
        <authorList>
            <person name="Yu D."/>
            <person name="Ke L."/>
            <person name="Zhang D."/>
            <person name="Wu Y."/>
            <person name="Sun Y."/>
            <person name="Mei J."/>
            <person name="Sun J."/>
            <person name="Sun Y."/>
        </authorList>
    </citation>
    <scope>NUCLEOTIDE SEQUENCE [LARGE SCALE GENOMIC DNA]</scope>
    <source>
        <strain evidence="2">cv. E1</strain>
        <tissue evidence="1">Leaf</tissue>
    </source>
</reference>
<comment type="caution">
    <text evidence="1">The sequence shown here is derived from an EMBL/GenBank/DDBJ whole genome shotgun (WGS) entry which is preliminary data.</text>
</comment>
<sequence>MSLDSIMDKVNELFNSRSDKLSKRNDAIEAMVIALKKETMATTMPLSTRIEDLEVKLALCRAAIGEGVSSAAPSNEDILKLKEFMGIRYACHMDNFLWKMENYLRAKSITDDAVKAVSGQPTGRVRPWPISGQLKQVPVVNRESNGRLQAFTNVTR</sequence>
<gene>
    <name evidence="1" type="ORF">J1N35_014721</name>
</gene>
<name>A0A9D3VVB0_9ROSI</name>